<dbReference type="CDD" id="cd02440">
    <property type="entry name" value="AdoMet_MTases"/>
    <property type="match status" value="1"/>
</dbReference>
<name>A0A6J6YM44_9ZZZZ</name>
<sequence length="295" mass="32825">MAVEPDEFAQRYLSGTHLYGDDFGPEEIAAWFADEAEGYSGLAASPGGENAGYSYYALNELHALRNLPDQQFSRVLGVGSAYGHELLPFVGESSIVTILDPSEVMVNGPLDSRANVNRLRPTQSGEIMFGDGTFDLITCLGVLHHVPNVTFLLSEMYRVLLPGGTLVLREPIVSLGDWRRARAGLTLRERGIPLRLMDNLVATTGFNVRYRSLCVFSLTSRAGRLLKQVPFNSPSLVRVDRAVANAVRPLDRYHAKHWWEKIRPTSVYYVLTRPEVDHPKITVSQAKPEQEVLDT</sequence>
<dbReference type="InterPro" id="IPR013216">
    <property type="entry name" value="Methyltransf_11"/>
</dbReference>
<proteinExistence type="predicted"/>
<gene>
    <name evidence="2" type="ORF">UFOPK3046_01099</name>
</gene>
<organism evidence="2">
    <name type="scientific">freshwater metagenome</name>
    <dbReference type="NCBI Taxonomy" id="449393"/>
    <lineage>
        <taxon>unclassified sequences</taxon>
        <taxon>metagenomes</taxon>
        <taxon>ecological metagenomes</taxon>
    </lineage>
</organism>
<dbReference type="SUPFAM" id="SSF53335">
    <property type="entry name" value="S-adenosyl-L-methionine-dependent methyltransferases"/>
    <property type="match status" value="1"/>
</dbReference>
<accession>A0A6J6YM44</accession>
<evidence type="ECO:0000259" key="1">
    <source>
        <dbReference type="Pfam" id="PF08241"/>
    </source>
</evidence>
<feature type="domain" description="Methyltransferase type 11" evidence="1">
    <location>
        <begin position="77"/>
        <end position="168"/>
    </location>
</feature>
<dbReference type="EMBL" id="CAFAAQ010000094">
    <property type="protein sequence ID" value="CAB4810169.1"/>
    <property type="molecule type" value="Genomic_DNA"/>
</dbReference>
<protein>
    <submittedName>
        <fullName evidence="2">Unannotated protein</fullName>
    </submittedName>
</protein>
<dbReference type="InterPro" id="IPR029063">
    <property type="entry name" value="SAM-dependent_MTases_sf"/>
</dbReference>
<evidence type="ECO:0000313" key="2">
    <source>
        <dbReference type="EMBL" id="CAB4810169.1"/>
    </source>
</evidence>
<dbReference type="GO" id="GO:0008757">
    <property type="term" value="F:S-adenosylmethionine-dependent methyltransferase activity"/>
    <property type="evidence" value="ECO:0007669"/>
    <property type="project" value="InterPro"/>
</dbReference>
<dbReference type="Pfam" id="PF08241">
    <property type="entry name" value="Methyltransf_11"/>
    <property type="match status" value="1"/>
</dbReference>
<dbReference type="Gene3D" id="3.40.50.150">
    <property type="entry name" value="Vaccinia Virus protein VP39"/>
    <property type="match status" value="1"/>
</dbReference>
<reference evidence="2" key="1">
    <citation type="submission" date="2020-05" db="EMBL/GenBank/DDBJ databases">
        <authorList>
            <person name="Chiriac C."/>
            <person name="Salcher M."/>
            <person name="Ghai R."/>
            <person name="Kavagutti S V."/>
        </authorList>
    </citation>
    <scope>NUCLEOTIDE SEQUENCE</scope>
</reference>
<dbReference type="AlphaFoldDB" id="A0A6J6YM44"/>